<dbReference type="KEGG" id="bmed:GYM46_06370"/>
<keyword evidence="1" id="KW-0812">Transmembrane</keyword>
<evidence type="ECO:0000313" key="4">
    <source>
        <dbReference type="EMBL" id="VDC49915.1"/>
    </source>
</evidence>
<feature type="transmembrane region" description="Helical" evidence="1">
    <location>
        <begin position="111"/>
        <end position="130"/>
    </location>
</feature>
<feature type="transmembrane region" description="Helical" evidence="1">
    <location>
        <begin position="28"/>
        <end position="58"/>
    </location>
</feature>
<proteinExistence type="predicted"/>
<accession>A0A6G7EG48</accession>
<keyword evidence="1" id="KW-1133">Transmembrane helix</keyword>
<protein>
    <submittedName>
        <fullName evidence="3">Phosphatase PAP2 family protein</fullName>
    </submittedName>
</protein>
<dbReference type="SUPFAM" id="SSF48317">
    <property type="entry name" value="Acid phosphatase/Vanadium-dependent haloperoxidase"/>
    <property type="match status" value="1"/>
</dbReference>
<gene>
    <name evidence="4" type="ORF">BREV_BREV_01564</name>
    <name evidence="3" type="ORF">GYM46_06370</name>
</gene>
<keyword evidence="1" id="KW-0472">Membrane</keyword>
<dbReference type="InterPro" id="IPR000326">
    <property type="entry name" value="PAP2/HPO"/>
</dbReference>
<evidence type="ECO:0000256" key="1">
    <source>
        <dbReference type="SAM" id="Phobius"/>
    </source>
</evidence>
<sequence length="260" mass="27905">MSQSIIIRRPGVRVSNLIRSVGLTRDDAAILAAAAVLAVSVYFLAFPGVDIAVSRLFYRPEAGFFLADNPLLKALRKSSSLVLALMLLGVIGRLAWRALRRRPLGAAARRAVFVLAALAVGPGLVVNLVLKGLWGRARPVQIDQFGGDAAFTPVWMVSDACQSNCSFVSGEGSSAAWMVGVLLVVTPAKWRPVVLPLAVVYAFALSMNRLAFGGHFLSDILLSWALTALVMTGVYRVTVASPGLVRRARRRFRGLQPLPA</sequence>
<dbReference type="RefSeq" id="WP_154726061.1">
    <property type="nucleotide sequence ID" value="NZ_CP048751.1"/>
</dbReference>
<reference evidence="4 5" key="1">
    <citation type="submission" date="2018-11" db="EMBL/GenBank/DDBJ databases">
        <authorList>
            <person name="Peiro R."/>
            <person name="Begona"/>
            <person name="Cbmso G."/>
            <person name="Lopez M."/>
            <person name="Gonzalez S."/>
            <person name="Sacristan E."/>
            <person name="Castillo E."/>
        </authorList>
    </citation>
    <scope>NUCLEOTIDE SEQUENCE [LARGE SCALE GENOMIC DNA]</scope>
    <source>
        <strain evidence="4">Brev_genome</strain>
    </source>
</reference>
<feature type="domain" description="Phosphatidic acid phosphatase type 2/haloperoxidase" evidence="2">
    <location>
        <begin position="114"/>
        <end position="238"/>
    </location>
</feature>
<dbReference type="AlphaFoldDB" id="A0A6G7EG48"/>
<evidence type="ECO:0000313" key="6">
    <source>
        <dbReference type="Proteomes" id="UP000501325"/>
    </source>
</evidence>
<dbReference type="EMBL" id="UXHF01000026">
    <property type="protein sequence ID" value="VDC49915.1"/>
    <property type="molecule type" value="Genomic_DNA"/>
</dbReference>
<evidence type="ECO:0000313" key="5">
    <source>
        <dbReference type="Proteomes" id="UP000289220"/>
    </source>
</evidence>
<dbReference type="Gene3D" id="1.20.144.10">
    <property type="entry name" value="Phosphatidic acid phosphatase type 2/haloperoxidase"/>
    <property type="match status" value="1"/>
</dbReference>
<evidence type="ECO:0000259" key="2">
    <source>
        <dbReference type="Pfam" id="PF01569"/>
    </source>
</evidence>
<dbReference type="EMBL" id="CP048751">
    <property type="protein sequence ID" value="QIH72611.1"/>
    <property type="molecule type" value="Genomic_DNA"/>
</dbReference>
<dbReference type="Pfam" id="PF01569">
    <property type="entry name" value="PAP2"/>
    <property type="match status" value="1"/>
</dbReference>
<dbReference type="InterPro" id="IPR036938">
    <property type="entry name" value="PAP2/HPO_sf"/>
</dbReference>
<feature type="transmembrane region" description="Helical" evidence="1">
    <location>
        <begin position="224"/>
        <end position="245"/>
    </location>
</feature>
<name>A0A6G7EG48_9CAUL</name>
<evidence type="ECO:0000313" key="3">
    <source>
        <dbReference type="EMBL" id="QIH72611.1"/>
    </source>
</evidence>
<feature type="transmembrane region" description="Helical" evidence="1">
    <location>
        <begin position="166"/>
        <end position="186"/>
    </location>
</feature>
<keyword evidence="5" id="KW-1185">Reference proteome</keyword>
<reference evidence="3 6" key="2">
    <citation type="submission" date="2020-01" db="EMBL/GenBank/DDBJ databases">
        <authorList>
            <person name="Wang S."/>
        </authorList>
    </citation>
    <scope>NUCLEOTIDE SEQUENCE [LARGE SCALE GENOMIC DNA]</scope>
    <source>
        <strain evidence="3 6">D151-2-6</strain>
    </source>
</reference>
<dbReference type="Proteomes" id="UP000289220">
    <property type="component" value="Unassembled WGS sequence"/>
</dbReference>
<feature type="transmembrane region" description="Helical" evidence="1">
    <location>
        <begin position="78"/>
        <end position="99"/>
    </location>
</feature>
<dbReference type="Proteomes" id="UP000501325">
    <property type="component" value="Chromosome"/>
</dbReference>
<feature type="transmembrane region" description="Helical" evidence="1">
    <location>
        <begin position="193"/>
        <end position="212"/>
    </location>
</feature>
<organism evidence="4 5">
    <name type="scientific">Brevundimonas mediterranea</name>
    <dbReference type="NCBI Taxonomy" id="74329"/>
    <lineage>
        <taxon>Bacteria</taxon>
        <taxon>Pseudomonadati</taxon>
        <taxon>Pseudomonadota</taxon>
        <taxon>Alphaproteobacteria</taxon>
        <taxon>Caulobacterales</taxon>
        <taxon>Caulobacteraceae</taxon>
        <taxon>Brevundimonas</taxon>
    </lineage>
</organism>
<dbReference type="CDD" id="cd03396">
    <property type="entry name" value="PAP2_like_6"/>
    <property type="match status" value="1"/>
</dbReference>